<accession>A0A067PLL9</accession>
<evidence type="ECO:0000256" key="1">
    <source>
        <dbReference type="SAM" id="MobiDB-lite"/>
    </source>
</evidence>
<dbReference type="Gene3D" id="3.30.200.20">
    <property type="entry name" value="Phosphorylase Kinase, domain 1"/>
    <property type="match status" value="1"/>
</dbReference>
<sequence length="93" mass="10352">MGDGQAALHGDDDLNELALGKASRPQLNHDEDYKVNPTESQTYERSKSSAFTREITILDGLKYGDICGLKEAFLDKDNKNIHLVLELIEVGDF</sequence>
<dbReference type="Proteomes" id="UP000027265">
    <property type="component" value="Unassembled WGS sequence"/>
</dbReference>
<name>A0A067PLL9_9AGAM</name>
<reference evidence="3" key="1">
    <citation type="journal article" date="2014" name="Proc. Natl. Acad. Sci. U.S.A.">
        <title>Extensive sampling of basidiomycete genomes demonstrates inadequacy of the white-rot/brown-rot paradigm for wood decay fungi.</title>
        <authorList>
            <person name="Riley R."/>
            <person name="Salamov A.A."/>
            <person name="Brown D.W."/>
            <person name="Nagy L.G."/>
            <person name="Floudas D."/>
            <person name="Held B.W."/>
            <person name="Levasseur A."/>
            <person name="Lombard V."/>
            <person name="Morin E."/>
            <person name="Otillar R."/>
            <person name="Lindquist E.A."/>
            <person name="Sun H."/>
            <person name="LaButti K.M."/>
            <person name="Schmutz J."/>
            <person name="Jabbour D."/>
            <person name="Luo H."/>
            <person name="Baker S.E."/>
            <person name="Pisabarro A.G."/>
            <person name="Walton J.D."/>
            <person name="Blanchette R.A."/>
            <person name="Henrissat B."/>
            <person name="Martin F."/>
            <person name="Cullen D."/>
            <person name="Hibbett D.S."/>
            <person name="Grigoriev I.V."/>
        </authorList>
    </citation>
    <scope>NUCLEOTIDE SEQUENCE [LARGE SCALE GENOMIC DNA]</scope>
    <source>
        <strain evidence="3">MUCL 33604</strain>
    </source>
</reference>
<protein>
    <recommendedName>
        <fullName evidence="4">Protein kinase domain-containing protein</fullName>
    </recommendedName>
</protein>
<evidence type="ECO:0008006" key="4">
    <source>
        <dbReference type="Google" id="ProtNLM"/>
    </source>
</evidence>
<dbReference type="EMBL" id="KL197724">
    <property type="protein sequence ID" value="KDQ55709.1"/>
    <property type="molecule type" value="Genomic_DNA"/>
</dbReference>
<evidence type="ECO:0000313" key="2">
    <source>
        <dbReference type="EMBL" id="KDQ55709.1"/>
    </source>
</evidence>
<organism evidence="2 3">
    <name type="scientific">Jaapia argillacea MUCL 33604</name>
    <dbReference type="NCBI Taxonomy" id="933084"/>
    <lineage>
        <taxon>Eukaryota</taxon>
        <taxon>Fungi</taxon>
        <taxon>Dikarya</taxon>
        <taxon>Basidiomycota</taxon>
        <taxon>Agaricomycotina</taxon>
        <taxon>Agaricomycetes</taxon>
        <taxon>Agaricomycetidae</taxon>
        <taxon>Jaapiales</taxon>
        <taxon>Jaapiaceae</taxon>
        <taxon>Jaapia</taxon>
    </lineage>
</organism>
<dbReference type="OrthoDB" id="10252171at2759"/>
<keyword evidence="3" id="KW-1185">Reference proteome</keyword>
<feature type="region of interest" description="Disordered" evidence="1">
    <location>
        <begin position="19"/>
        <end position="49"/>
    </location>
</feature>
<dbReference type="HOGENOM" id="CLU_2399978_0_0_1"/>
<proteinExistence type="predicted"/>
<evidence type="ECO:0000313" key="3">
    <source>
        <dbReference type="Proteomes" id="UP000027265"/>
    </source>
</evidence>
<dbReference type="AlphaFoldDB" id="A0A067PLL9"/>
<gene>
    <name evidence="2" type="ORF">JAAARDRAFT_195536</name>
</gene>
<dbReference type="InParanoid" id="A0A067PLL9"/>